<keyword evidence="1" id="KW-0732">Signal</keyword>
<organism evidence="2 3">
    <name type="scientific">Punica granatum</name>
    <name type="common">Pomegranate</name>
    <dbReference type="NCBI Taxonomy" id="22663"/>
    <lineage>
        <taxon>Eukaryota</taxon>
        <taxon>Viridiplantae</taxon>
        <taxon>Streptophyta</taxon>
        <taxon>Embryophyta</taxon>
        <taxon>Tracheophyta</taxon>
        <taxon>Spermatophyta</taxon>
        <taxon>Magnoliopsida</taxon>
        <taxon>eudicotyledons</taxon>
        <taxon>Gunneridae</taxon>
        <taxon>Pentapetalae</taxon>
        <taxon>rosids</taxon>
        <taxon>malvids</taxon>
        <taxon>Myrtales</taxon>
        <taxon>Lythraceae</taxon>
        <taxon>Punica</taxon>
    </lineage>
</organism>
<dbReference type="EMBL" id="PGOL01008026">
    <property type="protein sequence ID" value="PKI32106.1"/>
    <property type="molecule type" value="Genomic_DNA"/>
</dbReference>
<evidence type="ECO:0000256" key="1">
    <source>
        <dbReference type="SAM" id="SignalP"/>
    </source>
</evidence>
<feature type="chain" id="PRO_5014193183" evidence="1">
    <location>
        <begin position="28"/>
        <end position="176"/>
    </location>
</feature>
<dbReference type="AlphaFoldDB" id="A0A2I0HLE1"/>
<feature type="signal peptide" evidence="1">
    <location>
        <begin position="1"/>
        <end position="27"/>
    </location>
</feature>
<reference evidence="2 3" key="1">
    <citation type="submission" date="2017-11" db="EMBL/GenBank/DDBJ databases">
        <title>De-novo sequencing of pomegranate (Punica granatum L.) genome.</title>
        <authorList>
            <person name="Akparov Z."/>
            <person name="Amiraslanov A."/>
            <person name="Hajiyeva S."/>
            <person name="Abbasov M."/>
            <person name="Kaur K."/>
            <person name="Hamwieh A."/>
            <person name="Solovyev V."/>
            <person name="Salamov A."/>
            <person name="Braich B."/>
            <person name="Kosarev P."/>
            <person name="Mahmoud A."/>
            <person name="Hajiyev E."/>
            <person name="Babayeva S."/>
            <person name="Izzatullayeva V."/>
            <person name="Mammadov A."/>
            <person name="Mammadov A."/>
            <person name="Sharifova S."/>
            <person name="Ojaghi J."/>
            <person name="Eynullazada K."/>
            <person name="Bayramov B."/>
            <person name="Abdulazimova A."/>
            <person name="Shahmuradov I."/>
        </authorList>
    </citation>
    <scope>NUCLEOTIDE SEQUENCE [LARGE SCALE GENOMIC DNA]</scope>
    <source>
        <strain evidence="3">cv. AG2017</strain>
        <tissue evidence="2">Leaf</tissue>
    </source>
</reference>
<protein>
    <submittedName>
        <fullName evidence="2">Uncharacterized protein</fullName>
    </submittedName>
</protein>
<dbReference type="Proteomes" id="UP000233551">
    <property type="component" value="Unassembled WGS sequence"/>
</dbReference>
<evidence type="ECO:0000313" key="2">
    <source>
        <dbReference type="EMBL" id="PKI32106.1"/>
    </source>
</evidence>
<name>A0A2I0HLE1_PUNGR</name>
<accession>A0A2I0HLE1</accession>
<sequence length="176" mass="19332">MSMAPSGGHCRLLALAILAMTVATMFGSGHSYNRPKARRTIFVRRLSNDNSPEQETAIIAFGACKWLAKRFQLAVAHYWHCLWGLEVEGIMKRVHVDGVCKGSSTVSRNRNSSVSAIESLPSQYGDTMVSQDGADIVHQKYIVKEIKFRPRNRNLCGPGVDGNGVGPLLDGQNKDM</sequence>
<keyword evidence="3" id="KW-1185">Reference proteome</keyword>
<proteinExistence type="predicted"/>
<gene>
    <name evidence="2" type="ORF">CRG98_047497</name>
</gene>
<evidence type="ECO:0000313" key="3">
    <source>
        <dbReference type="Proteomes" id="UP000233551"/>
    </source>
</evidence>
<comment type="caution">
    <text evidence="2">The sequence shown here is derived from an EMBL/GenBank/DDBJ whole genome shotgun (WGS) entry which is preliminary data.</text>
</comment>